<evidence type="ECO:0000313" key="1">
    <source>
        <dbReference type="EMBL" id="GAH19263.1"/>
    </source>
</evidence>
<dbReference type="AlphaFoldDB" id="X1FEQ5"/>
<sequence length="89" mass="10216">MIERKDYVNLASSSFIGAYYKAREIHAPMQSLHEGYAIIKEEFDELWDEIKRYPNHKNSDVRKEAIQMGAMIIAFLVEAAPVDGHDKSS</sequence>
<gene>
    <name evidence="1" type="ORF">S03H2_08683</name>
</gene>
<dbReference type="EMBL" id="BARU01004267">
    <property type="protein sequence ID" value="GAH19263.1"/>
    <property type="molecule type" value="Genomic_DNA"/>
</dbReference>
<organism evidence="1">
    <name type="scientific">marine sediment metagenome</name>
    <dbReference type="NCBI Taxonomy" id="412755"/>
    <lineage>
        <taxon>unclassified sequences</taxon>
        <taxon>metagenomes</taxon>
        <taxon>ecological metagenomes</taxon>
    </lineage>
</organism>
<reference evidence="1" key="1">
    <citation type="journal article" date="2014" name="Front. Microbiol.">
        <title>High frequency of phylogenetically diverse reductive dehalogenase-homologous genes in deep subseafloor sedimentary metagenomes.</title>
        <authorList>
            <person name="Kawai M."/>
            <person name="Futagami T."/>
            <person name="Toyoda A."/>
            <person name="Takaki Y."/>
            <person name="Nishi S."/>
            <person name="Hori S."/>
            <person name="Arai W."/>
            <person name="Tsubouchi T."/>
            <person name="Morono Y."/>
            <person name="Uchiyama I."/>
            <person name="Ito T."/>
            <person name="Fujiyama A."/>
            <person name="Inagaki F."/>
            <person name="Takami H."/>
        </authorList>
    </citation>
    <scope>NUCLEOTIDE SEQUENCE</scope>
    <source>
        <strain evidence="1">Expedition CK06-06</strain>
    </source>
</reference>
<name>X1FEQ5_9ZZZZ</name>
<protein>
    <recommendedName>
        <fullName evidence="2">dATP/dGTP diphosphohydrolase N-terminal domain-containing protein</fullName>
    </recommendedName>
</protein>
<accession>X1FEQ5</accession>
<comment type="caution">
    <text evidence="1">The sequence shown here is derived from an EMBL/GenBank/DDBJ whole genome shotgun (WGS) entry which is preliminary data.</text>
</comment>
<proteinExistence type="predicted"/>
<evidence type="ECO:0008006" key="2">
    <source>
        <dbReference type="Google" id="ProtNLM"/>
    </source>
</evidence>